<keyword evidence="3 5" id="KW-1133">Transmembrane helix</keyword>
<dbReference type="KEGG" id="rxy:Rxyl_2816"/>
<protein>
    <recommendedName>
        <fullName evidence="8">DUF4870 domain-containing protein</fullName>
    </recommendedName>
</protein>
<reference evidence="6 7" key="1">
    <citation type="submission" date="2006-06" db="EMBL/GenBank/DDBJ databases">
        <title>Complete sequence of Rubrobacter xylanophilus DSM 9941.</title>
        <authorList>
            <consortium name="US DOE Joint Genome Institute"/>
            <person name="Copeland A."/>
            <person name="Lucas S."/>
            <person name="Lapidus A."/>
            <person name="Barry K."/>
            <person name="Detter J.C."/>
            <person name="Glavina del Rio T."/>
            <person name="Hammon N."/>
            <person name="Israni S."/>
            <person name="Dalin E."/>
            <person name="Tice H."/>
            <person name="Pitluck S."/>
            <person name="Munk A.C."/>
            <person name="Brettin T."/>
            <person name="Bruce D."/>
            <person name="Han C."/>
            <person name="Tapia R."/>
            <person name="Gilna P."/>
            <person name="Schmutz J."/>
            <person name="Larimer F."/>
            <person name="Land M."/>
            <person name="Hauser L."/>
            <person name="Kyrpides N."/>
            <person name="Lykidis A."/>
            <person name="da Costa M.S."/>
            <person name="Rainey F.A."/>
            <person name="Empadinhas N."/>
            <person name="Jolivet E."/>
            <person name="Battista J.R."/>
            <person name="Richardson P."/>
        </authorList>
    </citation>
    <scope>NUCLEOTIDE SEQUENCE [LARGE SCALE GENOMIC DNA]</scope>
    <source>
        <strain evidence="7">DSM 9941 / JCM 11954 / NBRC 16129 / PRD-1</strain>
    </source>
</reference>
<dbReference type="Proteomes" id="UP000006637">
    <property type="component" value="Chromosome"/>
</dbReference>
<evidence type="ECO:0000256" key="4">
    <source>
        <dbReference type="ARBA" id="ARBA00023136"/>
    </source>
</evidence>
<keyword evidence="4 5" id="KW-0472">Membrane</keyword>
<comment type="subcellular location">
    <subcellularLocation>
        <location evidence="1">Membrane</location>
        <topology evidence="1">Multi-pass membrane protein</topology>
    </subcellularLocation>
</comment>
<keyword evidence="2 5" id="KW-0812">Transmembrane</keyword>
<evidence type="ECO:0008006" key="8">
    <source>
        <dbReference type="Google" id="ProtNLM"/>
    </source>
</evidence>
<dbReference type="Pfam" id="PF09685">
    <property type="entry name" value="MamF_MmsF"/>
    <property type="match status" value="1"/>
</dbReference>
<dbReference type="EMBL" id="CP000386">
    <property type="protein sequence ID" value="ABG05729.1"/>
    <property type="molecule type" value="Genomic_DNA"/>
</dbReference>
<dbReference type="PhylomeDB" id="Q1AS99"/>
<proteinExistence type="predicted"/>
<feature type="transmembrane region" description="Helical" evidence="5">
    <location>
        <begin position="101"/>
        <end position="128"/>
    </location>
</feature>
<dbReference type="RefSeq" id="WP_011565738.1">
    <property type="nucleotide sequence ID" value="NC_008148.1"/>
</dbReference>
<evidence type="ECO:0000313" key="6">
    <source>
        <dbReference type="EMBL" id="ABG05729.1"/>
    </source>
</evidence>
<feature type="transmembrane region" description="Helical" evidence="5">
    <location>
        <begin position="43"/>
        <end position="64"/>
    </location>
</feature>
<gene>
    <name evidence="6" type="ordered locus">Rxyl_2816</name>
</gene>
<dbReference type="OrthoDB" id="9808930at2"/>
<dbReference type="InterPro" id="IPR019109">
    <property type="entry name" value="MamF_MmsF"/>
</dbReference>
<evidence type="ECO:0000313" key="7">
    <source>
        <dbReference type="Proteomes" id="UP000006637"/>
    </source>
</evidence>
<organism evidence="6 7">
    <name type="scientific">Rubrobacter xylanophilus (strain DSM 9941 / JCM 11954 / NBRC 16129 / PRD-1)</name>
    <dbReference type="NCBI Taxonomy" id="266117"/>
    <lineage>
        <taxon>Bacteria</taxon>
        <taxon>Bacillati</taxon>
        <taxon>Actinomycetota</taxon>
        <taxon>Rubrobacteria</taxon>
        <taxon>Rubrobacterales</taxon>
        <taxon>Rubrobacteraceae</taxon>
        <taxon>Rubrobacter</taxon>
    </lineage>
</organism>
<evidence type="ECO:0000256" key="2">
    <source>
        <dbReference type="ARBA" id="ARBA00022692"/>
    </source>
</evidence>
<dbReference type="STRING" id="266117.Rxyl_2816"/>
<name>Q1AS99_RUBXD</name>
<evidence type="ECO:0000256" key="3">
    <source>
        <dbReference type="ARBA" id="ARBA00022989"/>
    </source>
</evidence>
<accession>Q1AS99</accession>
<dbReference type="HOGENOM" id="CLU_104196_2_1_11"/>
<evidence type="ECO:0000256" key="5">
    <source>
        <dbReference type="SAM" id="Phobius"/>
    </source>
</evidence>
<sequence>MDPQQQNYGMAGGHQGAHQGQRGPVVVMTQEERTWSVLAHLSMFLNLVTGFLGPVAALVVWLVFRDRSRRVAFNALQSMWYQVAWVVILAVGWTVTGLLTIVLIGFLLIPVMALVSIVPFVHAAYAAYRVSRDGEYRYPFIADMIESR</sequence>
<dbReference type="eggNOG" id="COG3296">
    <property type="taxonomic scope" value="Bacteria"/>
</dbReference>
<evidence type="ECO:0000256" key="1">
    <source>
        <dbReference type="ARBA" id="ARBA00004141"/>
    </source>
</evidence>
<keyword evidence="7" id="KW-1185">Reference proteome</keyword>
<dbReference type="AlphaFoldDB" id="Q1AS99"/>